<dbReference type="KEGG" id="tab:CIG75_13700"/>
<reference evidence="1 2" key="1">
    <citation type="journal article" date="2015" name="Int. J. Syst. Evol. Microbiol.">
        <title>Tumebacillus algifaecis sp. nov., isolated from decomposing algal scum.</title>
        <authorList>
            <person name="Wu Y.F."/>
            <person name="Zhang B."/>
            <person name="Xing P."/>
            <person name="Wu Q.L."/>
            <person name="Liu S.J."/>
        </authorList>
    </citation>
    <scope>NUCLEOTIDE SEQUENCE [LARGE SCALE GENOMIC DNA]</scope>
    <source>
        <strain evidence="1 2">THMBR28</strain>
    </source>
</reference>
<accession>A0A223D2N5</accession>
<gene>
    <name evidence="1" type="ORF">CIG75_13700</name>
</gene>
<name>A0A223D2N5_9BACL</name>
<dbReference type="RefSeq" id="WP_094237147.1">
    <property type="nucleotide sequence ID" value="NZ_CP022657.1"/>
</dbReference>
<dbReference type="Proteomes" id="UP000214688">
    <property type="component" value="Chromosome"/>
</dbReference>
<dbReference type="OrthoDB" id="9021352at2"/>
<sequence length="142" mass="16965">MSIRRQLEQEVFQRLEEAEGYFKRMRDERLDRNHPRFSEWSNGVELLFWLSFGELSPHYRTWQTVLRVEATEQVLYSRLSGCLHRARRALLRSGLPNPLLLVPAGFVLPSFPQNHGFVQKRKAERACWELFFAEHFFAWAKL</sequence>
<protein>
    <submittedName>
        <fullName evidence="1">Uncharacterized protein</fullName>
    </submittedName>
</protein>
<proteinExistence type="predicted"/>
<evidence type="ECO:0000313" key="1">
    <source>
        <dbReference type="EMBL" id="ASS75908.1"/>
    </source>
</evidence>
<organism evidence="1 2">
    <name type="scientific">Tumebacillus algifaecis</name>
    <dbReference type="NCBI Taxonomy" id="1214604"/>
    <lineage>
        <taxon>Bacteria</taxon>
        <taxon>Bacillati</taxon>
        <taxon>Bacillota</taxon>
        <taxon>Bacilli</taxon>
        <taxon>Bacillales</taxon>
        <taxon>Alicyclobacillaceae</taxon>
        <taxon>Tumebacillus</taxon>
    </lineage>
</organism>
<dbReference type="AlphaFoldDB" id="A0A223D2N5"/>
<dbReference type="EMBL" id="CP022657">
    <property type="protein sequence ID" value="ASS75908.1"/>
    <property type="molecule type" value="Genomic_DNA"/>
</dbReference>
<keyword evidence="2" id="KW-1185">Reference proteome</keyword>
<evidence type="ECO:0000313" key="2">
    <source>
        <dbReference type="Proteomes" id="UP000214688"/>
    </source>
</evidence>